<accession>A0A1M4N4E7</accession>
<feature type="domain" description="WYL" evidence="1">
    <location>
        <begin position="135"/>
        <end position="198"/>
    </location>
</feature>
<dbReference type="RefSeq" id="WP_072707892.1">
    <property type="nucleotide sequence ID" value="NZ_FMJB01000061.1"/>
</dbReference>
<protein>
    <recommendedName>
        <fullName evidence="1">WYL domain-containing protein</fullName>
    </recommendedName>
</protein>
<name>A0A1M4N4E7_9RHOB</name>
<reference evidence="3" key="1">
    <citation type="submission" date="2016-09" db="EMBL/GenBank/DDBJ databases">
        <authorList>
            <person name="Wibberg D."/>
        </authorList>
    </citation>
    <scope>NUCLEOTIDE SEQUENCE [LARGE SCALE GENOMIC DNA]</scope>
</reference>
<dbReference type="InterPro" id="IPR026881">
    <property type="entry name" value="WYL_dom"/>
</dbReference>
<evidence type="ECO:0000259" key="1">
    <source>
        <dbReference type="Pfam" id="PF13280"/>
    </source>
</evidence>
<dbReference type="AlphaFoldDB" id="A0A1M4N4E7"/>
<dbReference type="SUPFAM" id="SSF46785">
    <property type="entry name" value="Winged helix' DNA-binding domain"/>
    <property type="match status" value="1"/>
</dbReference>
<dbReference type="Proteomes" id="UP000184085">
    <property type="component" value="Unassembled WGS sequence"/>
</dbReference>
<dbReference type="PROSITE" id="PS52050">
    <property type="entry name" value="WYL"/>
    <property type="match status" value="1"/>
</dbReference>
<keyword evidence="3" id="KW-1185">Reference proteome</keyword>
<organism evidence="2 3">
    <name type="scientific">Donghicola eburneus</name>
    <dbReference type="NCBI Taxonomy" id="393278"/>
    <lineage>
        <taxon>Bacteria</taxon>
        <taxon>Pseudomonadati</taxon>
        <taxon>Pseudomonadota</taxon>
        <taxon>Alphaproteobacteria</taxon>
        <taxon>Rhodobacterales</taxon>
        <taxon>Roseobacteraceae</taxon>
        <taxon>Donghicola</taxon>
    </lineage>
</organism>
<dbReference type="InterPro" id="IPR036390">
    <property type="entry name" value="WH_DNA-bd_sf"/>
</dbReference>
<dbReference type="InterPro" id="IPR051534">
    <property type="entry name" value="CBASS_pafABC_assoc_protein"/>
</dbReference>
<sequence>MLQKDRLVRTMKVLQAQNQPVGIEALAEAVGLPTSVVSEDLRVLMRRNFPVEGDAEHGFQLVRERAAHGLHLTEDELEAALMGAAWAVDNGDASVAAAARSLLVKLSQQMPAELRPVIMDGGKAPAKLPVFDSAVLRQALRGRNIVRMKYRDNKGKVTSRMIWPLVMAHAEEVRVLVAWCELRDGFRHFAISQIEAIDVLDARYPIRREKLMADWRAYQEKTGNKANI</sequence>
<proteinExistence type="predicted"/>
<dbReference type="PANTHER" id="PTHR34580:SF3">
    <property type="entry name" value="PROTEIN PAFB"/>
    <property type="match status" value="1"/>
</dbReference>
<dbReference type="PANTHER" id="PTHR34580">
    <property type="match status" value="1"/>
</dbReference>
<evidence type="ECO:0000313" key="2">
    <source>
        <dbReference type="EMBL" id="SCM68878.1"/>
    </source>
</evidence>
<gene>
    <name evidence="2" type="ORF">KARMA_3108</name>
</gene>
<evidence type="ECO:0000313" key="3">
    <source>
        <dbReference type="Proteomes" id="UP000184085"/>
    </source>
</evidence>
<dbReference type="EMBL" id="FMJB01000061">
    <property type="protein sequence ID" value="SCM68878.1"/>
    <property type="molecule type" value="Genomic_DNA"/>
</dbReference>
<dbReference type="Pfam" id="PF13280">
    <property type="entry name" value="WYL"/>
    <property type="match status" value="1"/>
</dbReference>